<reference evidence="2" key="1">
    <citation type="submission" date="2016-11" db="EMBL/GenBank/DDBJ databases">
        <authorList>
            <person name="Varghese N."/>
            <person name="Submissions S."/>
        </authorList>
    </citation>
    <scope>NUCLEOTIDE SEQUENCE [LARGE SCALE GENOMIC DNA]</scope>
    <source>
        <strain evidence="2">DSM 19858</strain>
    </source>
</reference>
<dbReference type="Proteomes" id="UP000184543">
    <property type="component" value="Unassembled WGS sequence"/>
</dbReference>
<dbReference type="AlphaFoldDB" id="A0A1M6P4I1"/>
<dbReference type="EMBL" id="FQYU01000018">
    <property type="protein sequence ID" value="SHK02812.1"/>
    <property type="molecule type" value="Genomic_DNA"/>
</dbReference>
<proteinExistence type="predicted"/>
<sequence>MKNNLIAAGQSSAPALGKAFALNSGRVAMVNGVSEFGDQYVSNILVNEGIDEKFGLSHLDWGGYRFGYSFVQASGIHFGLCL</sequence>
<gene>
    <name evidence="1" type="ORF">SAMN04488513_1188</name>
</gene>
<name>A0A1M6P4I1_9FLAO</name>
<organism evidence="1 2">
    <name type="scientific">Pseudozobellia thermophila</name>
    <dbReference type="NCBI Taxonomy" id="192903"/>
    <lineage>
        <taxon>Bacteria</taxon>
        <taxon>Pseudomonadati</taxon>
        <taxon>Bacteroidota</taxon>
        <taxon>Flavobacteriia</taxon>
        <taxon>Flavobacteriales</taxon>
        <taxon>Flavobacteriaceae</taxon>
        <taxon>Pseudozobellia</taxon>
    </lineage>
</organism>
<evidence type="ECO:0000313" key="2">
    <source>
        <dbReference type="Proteomes" id="UP000184543"/>
    </source>
</evidence>
<dbReference type="STRING" id="192903.SAMN04488513_1188"/>
<protein>
    <submittedName>
        <fullName evidence="1">Uncharacterized protein</fullName>
    </submittedName>
</protein>
<accession>A0A1M6P4I1</accession>
<evidence type="ECO:0000313" key="1">
    <source>
        <dbReference type="EMBL" id="SHK02812.1"/>
    </source>
</evidence>
<keyword evidence="2" id="KW-1185">Reference proteome</keyword>